<dbReference type="InterPro" id="IPR005033">
    <property type="entry name" value="YEATS"/>
</dbReference>
<evidence type="ECO:0000256" key="1">
    <source>
        <dbReference type="ARBA" id="ARBA00022408"/>
    </source>
</evidence>
<reference evidence="8" key="1">
    <citation type="journal article" date="2020" name="Fungal Divers.">
        <title>Resolving the Mortierellaceae phylogeny through synthesis of multi-gene phylogenetics and phylogenomics.</title>
        <authorList>
            <person name="Vandepol N."/>
            <person name="Liber J."/>
            <person name="Desiro A."/>
            <person name="Na H."/>
            <person name="Kennedy M."/>
            <person name="Barry K."/>
            <person name="Grigoriev I.V."/>
            <person name="Miller A.N."/>
            <person name="O'Donnell K."/>
            <person name="Stajich J.E."/>
            <person name="Bonito G."/>
        </authorList>
    </citation>
    <scope>NUCLEOTIDE SEQUENCE</scope>
    <source>
        <strain evidence="8">NVP1</strain>
    </source>
</reference>
<evidence type="ECO:0000256" key="3">
    <source>
        <dbReference type="ARBA" id="ARBA00023163"/>
    </source>
</evidence>
<dbReference type="Pfam" id="PF03366">
    <property type="entry name" value="YEATS"/>
    <property type="match status" value="1"/>
</dbReference>
<dbReference type="AlphaFoldDB" id="A0A9P5VMP5"/>
<dbReference type="EMBL" id="JAAAUY010000254">
    <property type="protein sequence ID" value="KAF9332545.1"/>
    <property type="molecule type" value="Genomic_DNA"/>
</dbReference>
<keyword evidence="2" id="KW-0805">Transcription regulation</keyword>
<dbReference type="Gene3D" id="2.60.40.1970">
    <property type="entry name" value="YEATS domain"/>
    <property type="match status" value="1"/>
</dbReference>
<keyword evidence="3" id="KW-0804">Transcription</keyword>
<evidence type="ECO:0000313" key="8">
    <source>
        <dbReference type="EMBL" id="KAF9332545.1"/>
    </source>
</evidence>
<dbReference type="PANTHER" id="PTHR47573:SF1">
    <property type="entry name" value="PROTEIN AF-9 HOMOLOG"/>
    <property type="match status" value="1"/>
</dbReference>
<evidence type="ECO:0000256" key="4">
    <source>
        <dbReference type="ARBA" id="ARBA00023242"/>
    </source>
</evidence>
<name>A0A9P5VMP5_9FUNG</name>
<evidence type="ECO:0000256" key="2">
    <source>
        <dbReference type="ARBA" id="ARBA00023015"/>
    </source>
</evidence>
<dbReference type="CDD" id="cd16908">
    <property type="entry name" value="YEATS_Yaf9_like"/>
    <property type="match status" value="1"/>
</dbReference>
<feature type="domain" description="YEATS" evidence="7">
    <location>
        <begin position="6"/>
        <end position="152"/>
    </location>
</feature>
<keyword evidence="6" id="KW-0175">Coiled coil</keyword>
<evidence type="ECO:0000259" key="7">
    <source>
        <dbReference type="PROSITE" id="PS51037"/>
    </source>
</evidence>
<dbReference type="GO" id="GO:0006355">
    <property type="term" value="P:regulation of DNA-templated transcription"/>
    <property type="evidence" value="ECO:0007669"/>
    <property type="project" value="InterPro"/>
</dbReference>
<dbReference type="Proteomes" id="UP000696485">
    <property type="component" value="Unassembled WGS sequence"/>
</dbReference>
<protein>
    <recommendedName>
        <fullName evidence="1">Protein AF-9 homolog</fullName>
    </recommendedName>
</protein>
<comment type="subcellular location">
    <subcellularLocation>
        <location evidence="5">Nucleus</location>
    </subcellularLocation>
</comment>
<dbReference type="PANTHER" id="PTHR47573">
    <property type="entry name" value="PROTEIN AF-9 HOMOLOG"/>
    <property type="match status" value="1"/>
</dbReference>
<keyword evidence="9" id="KW-1185">Reference proteome</keyword>
<evidence type="ECO:0000313" key="9">
    <source>
        <dbReference type="Proteomes" id="UP000696485"/>
    </source>
</evidence>
<sequence>MTSIKRMKNIAVSRPIIYGNSATPLNGKKVTDPDHTHRWTISVRGVNNEDISYFIKKVAFKLHDTYENPNRVIEKPPFEVSETGWGEFDVIIKLHFHPVSGEKPQTLYHHLKLHPYEEDGLGIKSKPVTSYLYDEVVFNEPVDTFYQILQENSTSSIPPKKTQYHQFSLQSEQDEVDKLDKAIKSTSQEIARHKEKCKRLEAELAAK</sequence>
<feature type="coiled-coil region" evidence="6">
    <location>
        <begin position="169"/>
        <end position="203"/>
    </location>
</feature>
<dbReference type="PROSITE" id="PS51037">
    <property type="entry name" value="YEATS"/>
    <property type="match status" value="1"/>
</dbReference>
<evidence type="ECO:0000256" key="6">
    <source>
        <dbReference type="SAM" id="Coils"/>
    </source>
</evidence>
<dbReference type="InterPro" id="IPR038704">
    <property type="entry name" value="YEAST_sf"/>
</dbReference>
<dbReference type="GO" id="GO:0005634">
    <property type="term" value="C:nucleus"/>
    <property type="evidence" value="ECO:0007669"/>
    <property type="project" value="UniProtKB-SubCell"/>
</dbReference>
<proteinExistence type="predicted"/>
<keyword evidence="4 5" id="KW-0539">Nucleus</keyword>
<accession>A0A9P5VMP5</accession>
<comment type="caution">
    <text evidence="8">The sequence shown here is derived from an EMBL/GenBank/DDBJ whole genome shotgun (WGS) entry which is preliminary data.</text>
</comment>
<evidence type="ECO:0000256" key="5">
    <source>
        <dbReference type="PROSITE-ProRule" id="PRU00376"/>
    </source>
</evidence>
<organism evidence="8 9">
    <name type="scientific">Podila minutissima</name>
    <dbReference type="NCBI Taxonomy" id="64525"/>
    <lineage>
        <taxon>Eukaryota</taxon>
        <taxon>Fungi</taxon>
        <taxon>Fungi incertae sedis</taxon>
        <taxon>Mucoromycota</taxon>
        <taxon>Mortierellomycotina</taxon>
        <taxon>Mortierellomycetes</taxon>
        <taxon>Mortierellales</taxon>
        <taxon>Mortierellaceae</taxon>
        <taxon>Podila</taxon>
    </lineage>
</organism>
<dbReference type="GO" id="GO:0000785">
    <property type="term" value="C:chromatin"/>
    <property type="evidence" value="ECO:0007669"/>
    <property type="project" value="UniProtKB-ARBA"/>
</dbReference>
<gene>
    <name evidence="8" type="primary">YAF9</name>
    <name evidence="8" type="ORF">BG006_004589</name>
</gene>
<dbReference type="InterPro" id="IPR055129">
    <property type="entry name" value="YEATS_dom"/>
</dbReference>